<protein>
    <recommendedName>
        <fullName evidence="3">DUF1876 domain-containing protein</fullName>
    </recommendedName>
</protein>
<dbReference type="Gene3D" id="3.30.160.240">
    <property type="entry name" value="Rv1738"/>
    <property type="match status" value="1"/>
</dbReference>
<dbReference type="InterPro" id="IPR015057">
    <property type="entry name" value="Rv2632c-like"/>
</dbReference>
<accession>A0A1G8DPV9</accession>
<dbReference type="Pfam" id="PF08962">
    <property type="entry name" value="Rv2632c-like"/>
    <property type="match status" value="1"/>
</dbReference>
<evidence type="ECO:0000313" key="2">
    <source>
        <dbReference type="Proteomes" id="UP000199623"/>
    </source>
</evidence>
<dbReference type="EMBL" id="FNCC01000033">
    <property type="protein sequence ID" value="SDH59677.1"/>
    <property type="molecule type" value="Genomic_DNA"/>
</dbReference>
<proteinExistence type="predicted"/>
<keyword evidence="2" id="KW-1185">Reference proteome</keyword>
<dbReference type="InterPro" id="IPR038070">
    <property type="entry name" value="Rv2632c-like_sf"/>
</dbReference>
<dbReference type="STRING" id="200378.SAMN05216553_13312"/>
<reference evidence="2" key="1">
    <citation type="submission" date="2016-10" db="EMBL/GenBank/DDBJ databases">
        <authorList>
            <person name="Varghese N."/>
            <person name="Submissions S."/>
        </authorList>
    </citation>
    <scope>NUCLEOTIDE SEQUENCE [LARGE SCALE GENOMIC DNA]</scope>
    <source>
        <strain evidence="2">CGMCC 4.3506</strain>
    </source>
</reference>
<sequence>MRALGLCAYRACRITLETLEEVSMSTAKKWSVEIHIDEHESKTRAEARLHTGDRTHLVGHGLARLNPADRDVPEIGDELAASRALADLAHQLFDAAADDIDGVTQHTE</sequence>
<name>A0A1G8DPV9_9PSEU</name>
<evidence type="ECO:0008006" key="3">
    <source>
        <dbReference type="Google" id="ProtNLM"/>
    </source>
</evidence>
<dbReference type="SUPFAM" id="SSF143212">
    <property type="entry name" value="Rv2632c-like"/>
    <property type="match status" value="1"/>
</dbReference>
<dbReference type="AlphaFoldDB" id="A0A1G8DPV9"/>
<dbReference type="Proteomes" id="UP000199623">
    <property type="component" value="Unassembled WGS sequence"/>
</dbReference>
<organism evidence="1 2">
    <name type="scientific">Lentzea fradiae</name>
    <dbReference type="NCBI Taxonomy" id="200378"/>
    <lineage>
        <taxon>Bacteria</taxon>
        <taxon>Bacillati</taxon>
        <taxon>Actinomycetota</taxon>
        <taxon>Actinomycetes</taxon>
        <taxon>Pseudonocardiales</taxon>
        <taxon>Pseudonocardiaceae</taxon>
        <taxon>Lentzea</taxon>
    </lineage>
</organism>
<evidence type="ECO:0000313" key="1">
    <source>
        <dbReference type="EMBL" id="SDH59677.1"/>
    </source>
</evidence>
<gene>
    <name evidence="1" type="ORF">SAMN05216553_13312</name>
</gene>